<feature type="region of interest" description="Disordered" evidence="1">
    <location>
        <begin position="99"/>
        <end position="143"/>
    </location>
</feature>
<reference evidence="2" key="1">
    <citation type="submission" date="2021-01" db="EMBL/GenBank/DDBJ databases">
        <authorList>
            <person name="Corre E."/>
            <person name="Pelletier E."/>
            <person name="Niang G."/>
            <person name="Scheremetjew M."/>
            <person name="Finn R."/>
            <person name="Kale V."/>
            <person name="Holt S."/>
            <person name="Cochrane G."/>
            <person name="Meng A."/>
            <person name="Brown T."/>
            <person name="Cohen L."/>
        </authorList>
    </citation>
    <scope>NUCLEOTIDE SEQUENCE</scope>
    <source>
        <strain evidence="2">CCMP441</strain>
        <strain evidence="3">CCMP644</strain>
    </source>
</reference>
<name>A0A6U2FD94_HEMAN</name>
<dbReference type="EMBL" id="HBFK01039756">
    <property type="protein sequence ID" value="CAD8757637.1"/>
    <property type="molecule type" value="Transcribed_RNA"/>
</dbReference>
<evidence type="ECO:0000256" key="1">
    <source>
        <dbReference type="SAM" id="MobiDB-lite"/>
    </source>
</evidence>
<gene>
    <name evidence="3" type="ORF">HAND00432_LOCUS9936</name>
    <name evidence="2" type="ORF">HAND1043_LOCUS24151</name>
</gene>
<sequence length="143" mass="15805">MASEECVVVRVQFKDEWIVRFHVKSLRELSHSVVSHYYWGRGSQSSGVQPKHVRLMLPSGGELDERLWQSYVERLRRGKGALKRDDMLLVFAKASVENDTMESGRDTLDSDSSVSTMQIEGGTAAGGGGSKRVGAAPTHPELD</sequence>
<accession>A0A6U2FD94</accession>
<evidence type="ECO:0000313" key="3">
    <source>
        <dbReference type="EMBL" id="CAD8955398.1"/>
    </source>
</evidence>
<proteinExistence type="predicted"/>
<dbReference type="EMBL" id="HBFX01016473">
    <property type="protein sequence ID" value="CAD8955398.1"/>
    <property type="molecule type" value="Transcribed_RNA"/>
</dbReference>
<protein>
    <submittedName>
        <fullName evidence="2">Uncharacterized protein</fullName>
    </submittedName>
</protein>
<organism evidence="2">
    <name type="scientific">Hemiselmis andersenii</name>
    <name type="common">Cryptophyte alga</name>
    <dbReference type="NCBI Taxonomy" id="464988"/>
    <lineage>
        <taxon>Eukaryota</taxon>
        <taxon>Cryptophyceae</taxon>
        <taxon>Cryptomonadales</taxon>
        <taxon>Hemiselmidaceae</taxon>
        <taxon>Hemiselmis</taxon>
    </lineage>
</organism>
<dbReference type="AlphaFoldDB" id="A0A6U2FD94"/>
<evidence type="ECO:0000313" key="2">
    <source>
        <dbReference type="EMBL" id="CAD8757637.1"/>
    </source>
</evidence>